<protein>
    <recommendedName>
        <fullName evidence="4">Type II toxin-antitoxin system RelE/ParE family toxin</fullName>
    </recommendedName>
</protein>
<reference evidence="2 3" key="1">
    <citation type="journal article" date="2016" name="Nat. Commun.">
        <title>Thousands of microbial genomes shed light on interconnected biogeochemical processes in an aquifer system.</title>
        <authorList>
            <person name="Anantharaman K."/>
            <person name="Brown C.T."/>
            <person name="Hug L.A."/>
            <person name="Sharon I."/>
            <person name="Castelle C.J."/>
            <person name="Probst A.J."/>
            <person name="Thomas B.C."/>
            <person name="Singh A."/>
            <person name="Wilkins M.J."/>
            <person name="Karaoz U."/>
            <person name="Brodie E.L."/>
            <person name="Williams K.H."/>
            <person name="Hubbard S.S."/>
            <person name="Banfield J.F."/>
        </authorList>
    </citation>
    <scope>NUCLEOTIDE SEQUENCE [LARGE SCALE GENOMIC DNA]</scope>
</reference>
<proteinExistence type="predicted"/>
<gene>
    <name evidence="2" type="ORF">A2Z00_05455</name>
</gene>
<dbReference type="PANTHER" id="PTHR38813:SF1">
    <property type="entry name" value="TOXIN RELE1-RELATED"/>
    <property type="match status" value="1"/>
</dbReference>
<dbReference type="EMBL" id="MFIZ01000016">
    <property type="protein sequence ID" value="OGG11778.1"/>
    <property type="molecule type" value="Genomic_DNA"/>
</dbReference>
<dbReference type="Gene3D" id="3.30.2310.20">
    <property type="entry name" value="RelE-like"/>
    <property type="match status" value="1"/>
</dbReference>
<dbReference type="AlphaFoldDB" id="A0A1F5ZGY3"/>
<name>A0A1F5ZGY3_9BACT</name>
<dbReference type="PANTHER" id="PTHR38813">
    <property type="match status" value="1"/>
</dbReference>
<keyword evidence="1" id="KW-1277">Toxin-antitoxin system</keyword>
<organism evidence="2 3">
    <name type="scientific">Candidatus Gottesmanbacteria bacterium RBG_13_45_10</name>
    <dbReference type="NCBI Taxonomy" id="1798370"/>
    <lineage>
        <taxon>Bacteria</taxon>
        <taxon>Candidatus Gottesmaniibacteriota</taxon>
    </lineage>
</organism>
<dbReference type="InterPro" id="IPR007712">
    <property type="entry name" value="RelE/ParE_toxin"/>
</dbReference>
<dbReference type="STRING" id="1798370.A2Z00_05455"/>
<evidence type="ECO:0008006" key="4">
    <source>
        <dbReference type="Google" id="ProtNLM"/>
    </source>
</evidence>
<dbReference type="SUPFAM" id="SSF143011">
    <property type="entry name" value="RelE-like"/>
    <property type="match status" value="1"/>
</dbReference>
<sequence>MTIRISPRAEKELKKLPTFDQIAIAQKIRSLRASNPLGEERLTGYPHIFRVRVGNYRIVYRKINNEIYIVLIRHRKDIYKKLTDLLG</sequence>
<comment type="caution">
    <text evidence="2">The sequence shown here is derived from an EMBL/GenBank/DDBJ whole genome shotgun (WGS) entry which is preliminary data.</text>
</comment>
<accession>A0A1F5ZGY3</accession>
<dbReference type="InterPro" id="IPR052747">
    <property type="entry name" value="TA_system_RelE_toxin"/>
</dbReference>
<evidence type="ECO:0000313" key="2">
    <source>
        <dbReference type="EMBL" id="OGG11778.1"/>
    </source>
</evidence>
<dbReference type="InterPro" id="IPR035093">
    <property type="entry name" value="RelE/ParE_toxin_dom_sf"/>
</dbReference>
<dbReference type="Proteomes" id="UP000177268">
    <property type="component" value="Unassembled WGS sequence"/>
</dbReference>
<evidence type="ECO:0000313" key="3">
    <source>
        <dbReference type="Proteomes" id="UP000177268"/>
    </source>
</evidence>
<dbReference type="Pfam" id="PF05016">
    <property type="entry name" value="ParE_toxin"/>
    <property type="match status" value="1"/>
</dbReference>
<evidence type="ECO:0000256" key="1">
    <source>
        <dbReference type="ARBA" id="ARBA00022649"/>
    </source>
</evidence>